<dbReference type="EMBL" id="CASHSV030000513">
    <property type="protein sequence ID" value="CAJ2668557.1"/>
    <property type="molecule type" value="Genomic_DNA"/>
</dbReference>
<gene>
    <name evidence="1" type="ORF">MILVUS5_LOCUS32923</name>
</gene>
<evidence type="ECO:0000313" key="1">
    <source>
        <dbReference type="EMBL" id="CAJ2668557.1"/>
    </source>
</evidence>
<comment type="caution">
    <text evidence="1">The sequence shown here is derived from an EMBL/GenBank/DDBJ whole genome shotgun (WGS) entry which is preliminary data.</text>
</comment>
<name>A0ACB0LGA1_TRIPR</name>
<keyword evidence="2" id="KW-1185">Reference proteome</keyword>
<proteinExistence type="predicted"/>
<reference evidence="1" key="1">
    <citation type="submission" date="2023-10" db="EMBL/GenBank/DDBJ databases">
        <authorList>
            <person name="Rodriguez Cubillos JULIANA M."/>
            <person name="De Vega J."/>
        </authorList>
    </citation>
    <scope>NUCLEOTIDE SEQUENCE</scope>
</reference>
<protein>
    <submittedName>
        <fullName evidence="1">Uncharacterized protein</fullName>
    </submittedName>
</protein>
<accession>A0ACB0LGA1</accession>
<dbReference type="Proteomes" id="UP001177021">
    <property type="component" value="Unassembled WGS sequence"/>
</dbReference>
<sequence length="70" mass="8187">MERRTSQVSLREKQEVEKRIQPRQGFSGYVFMVELSAKLRSDCDTGKGLSSLVLVFLFYCKCIILENNFY</sequence>
<organism evidence="1 2">
    <name type="scientific">Trifolium pratense</name>
    <name type="common">Red clover</name>
    <dbReference type="NCBI Taxonomy" id="57577"/>
    <lineage>
        <taxon>Eukaryota</taxon>
        <taxon>Viridiplantae</taxon>
        <taxon>Streptophyta</taxon>
        <taxon>Embryophyta</taxon>
        <taxon>Tracheophyta</taxon>
        <taxon>Spermatophyta</taxon>
        <taxon>Magnoliopsida</taxon>
        <taxon>eudicotyledons</taxon>
        <taxon>Gunneridae</taxon>
        <taxon>Pentapetalae</taxon>
        <taxon>rosids</taxon>
        <taxon>fabids</taxon>
        <taxon>Fabales</taxon>
        <taxon>Fabaceae</taxon>
        <taxon>Papilionoideae</taxon>
        <taxon>50 kb inversion clade</taxon>
        <taxon>NPAAA clade</taxon>
        <taxon>Hologalegina</taxon>
        <taxon>IRL clade</taxon>
        <taxon>Trifolieae</taxon>
        <taxon>Trifolium</taxon>
    </lineage>
</organism>
<evidence type="ECO:0000313" key="2">
    <source>
        <dbReference type="Proteomes" id="UP001177021"/>
    </source>
</evidence>